<evidence type="ECO:0000259" key="3">
    <source>
        <dbReference type="PROSITE" id="PS51186"/>
    </source>
</evidence>
<dbReference type="SUPFAM" id="SSF55729">
    <property type="entry name" value="Acyl-CoA N-acyltransferases (Nat)"/>
    <property type="match status" value="1"/>
</dbReference>
<dbReference type="CDD" id="cd04301">
    <property type="entry name" value="NAT_SF"/>
    <property type="match status" value="1"/>
</dbReference>
<protein>
    <submittedName>
        <fullName evidence="4">GNAT superfamily N-acetyltransferase</fullName>
    </submittedName>
</protein>
<organism evidence="4 5">
    <name type="scientific">Paeniglutamicibacter kerguelensis</name>
    <dbReference type="NCBI Taxonomy" id="254788"/>
    <lineage>
        <taxon>Bacteria</taxon>
        <taxon>Bacillati</taxon>
        <taxon>Actinomycetota</taxon>
        <taxon>Actinomycetes</taxon>
        <taxon>Micrococcales</taxon>
        <taxon>Micrococcaceae</taxon>
        <taxon>Paeniglutamicibacter</taxon>
    </lineage>
</organism>
<keyword evidence="5" id="KW-1185">Reference proteome</keyword>
<accession>A0ABS4XI62</accession>
<dbReference type="Gene3D" id="3.40.630.30">
    <property type="match status" value="1"/>
</dbReference>
<dbReference type="PANTHER" id="PTHR43877">
    <property type="entry name" value="AMINOALKYLPHOSPHONATE N-ACETYLTRANSFERASE-RELATED-RELATED"/>
    <property type="match status" value="1"/>
</dbReference>
<reference evidence="4 5" key="1">
    <citation type="submission" date="2021-03" db="EMBL/GenBank/DDBJ databases">
        <title>Sequencing the genomes of 1000 actinobacteria strains.</title>
        <authorList>
            <person name="Klenk H.-P."/>
        </authorList>
    </citation>
    <scope>NUCLEOTIDE SEQUENCE [LARGE SCALE GENOMIC DNA]</scope>
    <source>
        <strain evidence="4 5">DSM 15797</strain>
    </source>
</reference>
<dbReference type="InterPro" id="IPR016181">
    <property type="entry name" value="Acyl_CoA_acyltransferase"/>
</dbReference>
<dbReference type="InterPro" id="IPR050832">
    <property type="entry name" value="Bact_Acetyltransf"/>
</dbReference>
<keyword evidence="1" id="KW-0808">Transferase</keyword>
<feature type="domain" description="N-acetyltransferase" evidence="3">
    <location>
        <begin position="4"/>
        <end position="149"/>
    </location>
</feature>
<evidence type="ECO:0000256" key="2">
    <source>
        <dbReference type="ARBA" id="ARBA00023315"/>
    </source>
</evidence>
<sequence length="158" mass="17423">MSSYLVRPAVPGDVPALAVMVEAMDLDLEQSKANIAALLKDPFHGIFVAELDGELVGNAAVQDRGPTIRARRRAARLHDLFVVEGQRRSGIGRALFERARLWAAERPDVYWMEWQSSVGAVEFYARLGFNANEHNDTAAHPFYEVATVSVAESTRPTG</sequence>
<gene>
    <name evidence="4" type="ORF">JOF47_003631</name>
</gene>
<evidence type="ECO:0000256" key="1">
    <source>
        <dbReference type="ARBA" id="ARBA00022679"/>
    </source>
</evidence>
<dbReference type="Pfam" id="PF13508">
    <property type="entry name" value="Acetyltransf_7"/>
    <property type="match status" value="1"/>
</dbReference>
<evidence type="ECO:0000313" key="4">
    <source>
        <dbReference type="EMBL" id="MBP2388120.1"/>
    </source>
</evidence>
<dbReference type="EMBL" id="JAGIOF010000001">
    <property type="protein sequence ID" value="MBP2388120.1"/>
    <property type="molecule type" value="Genomic_DNA"/>
</dbReference>
<dbReference type="RefSeq" id="WP_210000963.1">
    <property type="nucleotide sequence ID" value="NZ_BAAAJY010000001.1"/>
</dbReference>
<dbReference type="PROSITE" id="PS51186">
    <property type="entry name" value="GNAT"/>
    <property type="match status" value="1"/>
</dbReference>
<name>A0ABS4XI62_9MICC</name>
<proteinExistence type="predicted"/>
<dbReference type="InterPro" id="IPR000182">
    <property type="entry name" value="GNAT_dom"/>
</dbReference>
<keyword evidence="2" id="KW-0012">Acyltransferase</keyword>
<evidence type="ECO:0000313" key="5">
    <source>
        <dbReference type="Proteomes" id="UP001296993"/>
    </source>
</evidence>
<comment type="caution">
    <text evidence="4">The sequence shown here is derived from an EMBL/GenBank/DDBJ whole genome shotgun (WGS) entry which is preliminary data.</text>
</comment>
<dbReference type="Proteomes" id="UP001296993">
    <property type="component" value="Unassembled WGS sequence"/>
</dbReference>